<organism evidence="1 3">
    <name type="scientific">Xanthomonas prunicola</name>
    <dbReference type="NCBI Taxonomy" id="2053930"/>
    <lineage>
        <taxon>Bacteria</taxon>
        <taxon>Pseudomonadati</taxon>
        <taxon>Pseudomonadota</taxon>
        <taxon>Gammaproteobacteria</taxon>
        <taxon>Lysobacterales</taxon>
        <taxon>Lysobacteraceae</taxon>
        <taxon>Xanthomonas</taxon>
    </lineage>
</organism>
<dbReference type="EMBL" id="PHKV01000001">
    <property type="protein sequence ID" value="PKV14507.1"/>
    <property type="molecule type" value="Genomic_DNA"/>
</dbReference>
<dbReference type="Proteomes" id="UP000233748">
    <property type="component" value="Unassembled WGS sequence"/>
</dbReference>
<evidence type="ECO:0000313" key="1">
    <source>
        <dbReference type="EMBL" id="PKV14507.1"/>
    </source>
</evidence>
<dbReference type="AlphaFoldDB" id="A0A2N3RPU4"/>
<dbReference type="RefSeq" id="WP_101362260.1">
    <property type="nucleotide sequence ID" value="NZ_PHKV01000001.1"/>
</dbReference>
<evidence type="ECO:0000313" key="3">
    <source>
        <dbReference type="Proteomes" id="UP000233720"/>
    </source>
</evidence>
<name>A0A2N3RPU4_9XANT</name>
<sequence>MDRSDRQLSDLLVLELQGFHDAYGNGPDFWDAYQRIMGIAAQAGGNMIALANEMASLAQRLGATKRAELLSPSIPSRDGCAYTEA</sequence>
<evidence type="ECO:0000313" key="2">
    <source>
        <dbReference type="EMBL" id="PKV18789.1"/>
    </source>
</evidence>
<proteinExistence type="predicted"/>
<dbReference type="OrthoDB" id="6048457at2"/>
<comment type="caution">
    <text evidence="1">The sequence shown here is derived from an EMBL/GenBank/DDBJ whole genome shotgun (WGS) entry which is preliminary data.</text>
</comment>
<dbReference type="EMBL" id="PHKW01000001">
    <property type="protein sequence ID" value="PKV18789.1"/>
    <property type="molecule type" value="Genomic_DNA"/>
</dbReference>
<keyword evidence="4" id="KW-1185">Reference proteome</keyword>
<protein>
    <submittedName>
        <fullName evidence="1">Uncharacterized protein</fullName>
    </submittedName>
</protein>
<accession>A0A2N3RPU4</accession>
<reference evidence="3 4" key="1">
    <citation type="submission" date="2017-11" db="EMBL/GenBank/DDBJ databases">
        <title>Xanthomonas prunicola sp. nov., a novel pathogen that affects nectarine (Prunus persica var. nectarine) trees.</title>
        <authorList>
            <person name="Lopez M."/>
            <person name="Lopez-Soriano P."/>
            <person name="Garita-Cambronero J."/>
            <person name="Beltran C."/>
            <person name="Taghouti G."/>
            <person name="Portier P."/>
            <person name="Cubero J."/>
            <person name="Fischer-Le Saux M."/>
            <person name="Marco-Noales E."/>
        </authorList>
    </citation>
    <scope>NUCLEOTIDE SEQUENCE [LARGE SCALE GENOMIC DNA]</scope>
    <source>
        <strain evidence="1 3">CFBP8353</strain>
        <strain evidence="2 4">CFBP8354</strain>
    </source>
</reference>
<dbReference type="Proteomes" id="UP000233720">
    <property type="component" value="Unassembled WGS sequence"/>
</dbReference>
<evidence type="ECO:0000313" key="4">
    <source>
        <dbReference type="Proteomes" id="UP000233748"/>
    </source>
</evidence>
<gene>
    <name evidence="1" type="ORF">XpruCFBP8353_05555</name>
    <name evidence="2" type="ORF">XpruCFBP8354_05555</name>
</gene>